<evidence type="ECO:0000259" key="1">
    <source>
        <dbReference type="Pfam" id="PF13403"/>
    </source>
</evidence>
<sequence length="168" mass="17027">MTQTTPWRMRQECRGLSGIGAGTPVMTPGGPVAAGRLRAGDRVITFDAGAQRLAHVSASDLPVAAMLRISPVVLTPGDGAPDMLVAAGQMLLVRGWRARAMFGRDAALVAAARMADGAYIAPVGGVGTARLITLGFAGAARIVQLGGGIEVQGACVTAPAMAPPTRAR</sequence>
<proteinExistence type="predicted"/>
<dbReference type="EMBL" id="VSIY01000003">
    <property type="protein sequence ID" value="TYB82792.1"/>
    <property type="molecule type" value="Genomic_DNA"/>
</dbReference>
<keyword evidence="3" id="KW-1185">Reference proteome</keyword>
<name>A0A5D0RMN3_9RHOB</name>
<organism evidence="2 3">
    <name type="scientific">Maritimibacter fusiformis</name>
    <dbReference type="NCBI Taxonomy" id="2603819"/>
    <lineage>
        <taxon>Bacteria</taxon>
        <taxon>Pseudomonadati</taxon>
        <taxon>Pseudomonadota</taxon>
        <taxon>Alphaproteobacteria</taxon>
        <taxon>Rhodobacterales</taxon>
        <taxon>Roseobacteraceae</taxon>
        <taxon>Maritimibacter</taxon>
    </lineage>
</organism>
<evidence type="ECO:0000313" key="3">
    <source>
        <dbReference type="Proteomes" id="UP000322080"/>
    </source>
</evidence>
<gene>
    <name evidence="2" type="ORF">FVF75_00990</name>
</gene>
<accession>A0A5D0RMN3</accession>
<evidence type="ECO:0000313" key="2">
    <source>
        <dbReference type="EMBL" id="TYB82792.1"/>
    </source>
</evidence>
<dbReference type="AlphaFoldDB" id="A0A5D0RMN3"/>
<feature type="domain" description="Hedgehog/Intein (Hint)" evidence="1">
    <location>
        <begin position="21"/>
        <end position="121"/>
    </location>
</feature>
<comment type="caution">
    <text evidence="2">The sequence shown here is derived from an EMBL/GenBank/DDBJ whole genome shotgun (WGS) entry which is preliminary data.</text>
</comment>
<dbReference type="Proteomes" id="UP000322080">
    <property type="component" value="Unassembled WGS sequence"/>
</dbReference>
<dbReference type="InterPro" id="IPR028992">
    <property type="entry name" value="Hedgehog/Intein_dom"/>
</dbReference>
<protein>
    <recommendedName>
        <fullName evidence="1">Hedgehog/Intein (Hint) domain-containing protein</fullName>
    </recommendedName>
</protein>
<dbReference type="RefSeq" id="WP_148375883.1">
    <property type="nucleotide sequence ID" value="NZ_VSIY01000003.1"/>
</dbReference>
<dbReference type="Pfam" id="PF13403">
    <property type="entry name" value="Hint_2"/>
    <property type="match status" value="1"/>
</dbReference>
<reference evidence="2 3" key="1">
    <citation type="submission" date="2019-08" db="EMBL/GenBank/DDBJ databases">
        <title>Identification of a novel species of the genus Boseongicola.</title>
        <authorList>
            <person name="Zhang X.-Q."/>
        </authorList>
    </citation>
    <scope>NUCLEOTIDE SEQUENCE [LARGE SCALE GENOMIC DNA]</scope>
    <source>
        <strain evidence="2 3">HY14</strain>
    </source>
</reference>